<name>A0ABY8TR10_TETOB</name>
<reference evidence="2 4" key="1">
    <citation type="submission" date="2023-05" db="EMBL/GenBank/DDBJ databases">
        <title>A 100% complete, gapless, phased diploid assembly of the Scenedesmus obliquus UTEX 3031 genome.</title>
        <authorList>
            <person name="Biondi T.C."/>
            <person name="Hanschen E.R."/>
            <person name="Kwon T."/>
            <person name="Eng W."/>
            <person name="Kruse C.P.S."/>
            <person name="Koehler S.I."/>
            <person name="Kunde Y."/>
            <person name="Gleasner C.D."/>
            <person name="You Mak K.T."/>
            <person name="Polle J."/>
            <person name="Hovde B.T."/>
            <person name="Starkenburg S.R."/>
        </authorList>
    </citation>
    <scope>NUCLEOTIDE SEQUENCE [LARGE SCALE GENOMIC DNA]</scope>
    <source>
        <strain evidence="2 4">DOE0152z</strain>
    </source>
</reference>
<feature type="region of interest" description="Disordered" evidence="1">
    <location>
        <begin position="148"/>
        <end position="170"/>
    </location>
</feature>
<evidence type="ECO:0000256" key="1">
    <source>
        <dbReference type="SAM" id="MobiDB-lite"/>
    </source>
</evidence>
<organism evidence="2 4">
    <name type="scientific">Tetradesmus obliquus</name>
    <name type="common">Green alga</name>
    <name type="synonym">Acutodesmus obliquus</name>
    <dbReference type="NCBI Taxonomy" id="3088"/>
    <lineage>
        <taxon>Eukaryota</taxon>
        <taxon>Viridiplantae</taxon>
        <taxon>Chlorophyta</taxon>
        <taxon>core chlorophytes</taxon>
        <taxon>Chlorophyceae</taxon>
        <taxon>CS clade</taxon>
        <taxon>Sphaeropleales</taxon>
        <taxon>Scenedesmaceae</taxon>
        <taxon>Tetradesmus</taxon>
    </lineage>
</organism>
<gene>
    <name evidence="2" type="ORF">OEZ85_010970</name>
    <name evidence="3" type="ORF">OEZ85_011088</name>
</gene>
<accession>A0ABY8TR10</accession>
<dbReference type="Proteomes" id="UP001244341">
    <property type="component" value="Chromosome 2b"/>
</dbReference>
<evidence type="ECO:0000313" key="4">
    <source>
        <dbReference type="Proteomes" id="UP001244341"/>
    </source>
</evidence>
<evidence type="ECO:0000313" key="3">
    <source>
        <dbReference type="EMBL" id="WIA10923.1"/>
    </source>
</evidence>
<evidence type="ECO:0000313" key="2">
    <source>
        <dbReference type="EMBL" id="WIA10802.1"/>
    </source>
</evidence>
<feature type="region of interest" description="Disordered" evidence="1">
    <location>
        <begin position="277"/>
        <end position="318"/>
    </location>
</feature>
<keyword evidence="4" id="KW-1185">Reference proteome</keyword>
<proteinExistence type="predicted"/>
<protein>
    <submittedName>
        <fullName evidence="2">Uncharacterized protein</fullName>
    </submittedName>
</protein>
<sequence>MSGDTADIVAKAFIEAIGGRLYAVGAYCGTYNGCSGIITVFNSCRGELSGVRNSVIRKVKKLRTSGQIPQRKSRMSSVEENLRSLSPGLLSWLADTPKSIISGGANSRNEKIYAKLGADKFRPILDTPSRLTIEDAFTIHAEAAPAPDPAAMDIVPSSGGGSSSSRDRGKRALEEVLGDDDDSVAIVLVKELGGDLRDYMKANDARHAATNARLDEVASAMKVLAKAVHSSVSAQYGNAYQAPITTTTTMASVHVEEVEEPPATTTAAADGGAHLQGEEPATAADGGGSGAHLQGEEPATAADGGGSGAHLQVSCSPA</sequence>
<dbReference type="EMBL" id="CP126209">
    <property type="protein sequence ID" value="WIA10802.1"/>
    <property type="molecule type" value="Genomic_DNA"/>
</dbReference>
<dbReference type="EMBL" id="CP126209">
    <property type="protein sequence ID" value="WIA10923.1"/>
    <property type="molecule type" value="Genomic_DNA"/>
</dbReference>